<dbReference type="Pfam" id="PF14006">
    <property type="entry name" value="YqzL"/>
    <property type="match status" value="1"/>
</dbReference>
<dbReference type="EMBL" id="LGSS01000003">
    <property type="protein sequence ID" value="KNF09339.1"/>
    <property type="molecule type" value="Genomic_DNA"/>
</dbReference>
<proteinExistence type="predicted"/>
<evidence type="ECO:0008006" key="3">
    <source>
        <dbReference type="Google" id="ProtNLM"/>
    </source>
</evidence>
<sequence>MIKNEMWKMFELTGNIEAYLCYRDCVDDIKIHENESNNYYSVNLSEELFFQGI</sequence>
<dbReference type="STRING" id="1503.CLPU_3c01170"/>
<dbReference type="Proteomes" id="UP000037267">
    <property type="component" value="Unassembled WGS sequence"/>
</dbReference>
<evidence type="ECO:0000313" key="1">
    <source>
        <dbReference type="EMBL" id="KNF09339.1"/>
    </source>
</evidence>
<comment type="caution">
    <text evidence="1">The sequence shown here is derived from an EMBL/GenBank/DDBJ whole genome shotgun (WGS) entry which is preliminary data.</text>
</comment>
<protein>
    <recommendedName>
        <fullName evidence="3">YqzL-like protein</fullName>
    </recommendedName>
</protein>
<dbReference type="RefSeq" id="WP_082154060.1">
    <property type="nucleotide sequence ID" value="NZ_LGSS01000003.1"/>
</dbReference>
<dbReference type="InterPro" id="IPR025617">
    <property type="entry name" value="YqzL"/>
</dbReference>
<dbReference type="AlphaFoldDB" id="A0A0L0WCY0"/>
<evidence type="ECO:0000313" key="2">
    <source>
        <dbReference type="Proteomes" id="UP000037267"/>
    </source>
</evidence>
<keyword evidence="2" id="KW-1185">Reference proteome</keyword>
<name>A0A0L0WCY0_GOTPU</name>
<accession>A0A0L0WCY0</accession>
<organism evidence="1 2">
    <name type="scientific">Gottschalkia purinilytica</name>
    <name type="common">Clostridium purinilyticum</name>
    <dbReference type="NCBI Taxonomy" id="1503"/>
    <lineage>
        <taxon>Bacteria</taxon>
        <taxon>Bacillati</taxon>
        <taxon>Bacillota</taxon>
        <taxon>Tissierellia</taxon>
        <taxon>Tissierellales</taxon>
        <taxon>Gottschalkiaceae</taxon>
        <taxon>Gottschalkia</taxon>
    </lineage>
</organism>
<dbReference type="OrthoDB" id="1956766at2"/>
<reference evidence="2" key="1">
    <citation type="submission" date="2015-07" db="EMBL/GenBank/DDBJ databases">
        <title>Draft genome sequence of the purine-degrading Gottschalkia purinilyticum DSM 1384 (formerly Clostridium purinilyticum).</title>
        <authorList>
            <person name="Poehlein A."/>
            <person name="Schiel-Bengelsdorf B."/>
            <person name="Bengelsdorf F.R."/>
            <person name="Daniel R."/>
            <person name="Duerre P."/>
        </authorList>
    </citation>
    <scope>NUCLEOTIDE SEQUENCE [LARGE SCALE GENOMIC DNA]</scope>
    <source>
        <strain evidence="2">DSM 1384</strain>
    </source>
</reference>
<gene>
    <name evidence="1" type="ORF">CLPU_3c01170</name>
</gene>